<keyword evidence="2" id="KW-1015">Disulfide bond</keyword>
<keyword evidence="9" id="KW-1185">Reference proteome</keyword>
<feature type="chain" id="PRO_5045673942" evidence="5">
    <location>
        <begin position="29"/>
        <end position="740"/>
    </location>
</feature>
<dbReference type="InterPro" id="IPR003599">
    <property type="entry name" value="Ig_sub"/>
</dbReference>
<dbReference type="SMART" id="SM00042">
    <property type="entry name" value="CUB"/>
    <property type="match status" value="1"/>
</dbReference>
<dbReference type="PROSITE" id="PS01180">
    <property type="entry name" value="CUB"/>
    <property type="match status" value="1"/>
</dbReference>
<dbReference type="PANTHER" id="PTHR24251">
    <property type="entry name" value="OVOCHYMASE-RELATED"/>
    <property type="match status" value="1"/>
</dbReference>
<dbReference type="Pfam" id="PF07885">
    <property type="entry name" value="Ion_trans_2"/>
    <property type="match status" value="1"/>
</dbReference>
<keyword evidence="1" id="KW-0677">Repeat</keyword>
<dbReference type="InterPro" id="IPR013099">
    <property type="entry name" value="K_chnl_dom"/>
</dbReference>
<keyword evidence="4" id="KW-0472">Membrane</keyword>
<dbReference type="PROSITE" id="PS50835">
    <property type="entry name" value="IG_LIKE"/>
    <property type="match status" value="1"/>
</dbReference>
<dbReference type="SUPFAM" id="SSF48726">
    <property type="entry name" value="Immunoglobulin"/>
    <property type="match status" value="1"/>
</dbReference>
<evidence type="ECO:0000256" key="2">
    <source>
        <dbReference type="ARBA" id="ARBA00023157"/>
    </source>
</evidence>
<evidence type="ECO:0000259" key="7">
    <source>
        <dbReference type="PROSITE" id="PS50835"/>
    </source>
</evidence>
<protein>
    <submittedName>
        <fullName evidence="8">Uncharacterized protein</fullName>
    </submittedName>
</protein>
<name>A0ABN8P023_9CNID</name>
<dbReference type="InterPro" id="IPR036179">
    <property type="entry name" value="Ig-like_dom_sf"/>
</dbReference>
<keyword evidence="5" id="KW-0732">Signal</keyword>
<dbReference type="InterPro" id="IPR013098">
    <property type="entry name" value="Ig_I-set"/>
</dbReference>
<sequence length="740" mass="83418">MRCRSSFGVLKILLFSKLLLVICLRTEAEYIQTSKNCTQYVTLSGDKGNFTSPGGYQGYPNDTSCSWVIYGAFNARISVTFHDFDLETSKTCAPYDVVKLSDKCNGSKVWSDNLQPEDDIGNGDFIDGYCRNLTRFTVISRCNNMRIAFKSDDSVTGRGFNATYKIILDKKKPVIKSFCENSTNINCSTKKEATEKDKLRLWCEIEAYPEAEVKWEYLGANSSNTNGTLDTKERRMINYRNGTLEIQSLKRSDTGYYKCSANNSQGKDEDTMYLRVKEKCKCPKIIHANWYNIPPYVEHHSGRDPSGLFPFLLGKIVKQCCGNCTGGDGESEISYSKRQETLVDIKASQNLDQPDTITFPISGKKADRYYQTSYKFMPLIGSPGVAFIVVDDPPGTSANAVFNSVLSGWPVLVLTLLMALLSGIIMWGLDTWYNPDEFPRSFIKGSGEGFWWAFVTMTTVGYGDRSPRGFVARIFAIIWVLVGLVITSIFTGVVTTSLTAITLSTDVKLYGTKIAAVANSTEYRLGLNKNAKMQAYNDLVSIVGPLKDRQFKGVLVDTYVAGEMKELSSEELRVNKIIDHNSYYGVVFGEGRLSGKTFQNCFEDYVLSNQAEIFKEVKAKTKPMEEPKESAAVERSSGLFDANSPLFRNSIYTCIGLLLFLSACGIIWDYGYMRHWRKKAEMDELELLGGPGYEMAKRNLDMMDSLMQEVQEFYDNWTKRLDDITARHEEEHRLQAKKKN</sequence>
<dbReference type="SUPFAM" id="SSF81324">
    <property type="entry name" value="Voltage-gated potassium channels"/>
    <property type="match status" value="1"/>
</dbReference>
<dbReference type="SMART" id="SM00408">
    <property type="entry name" value="IGc2"/>
    <property type="match status" value="1"/>
</dbReference>
<feature type="transmembrane region" description="Helical" evidence="4">
    <location>
        <begin position="474"/>
        <end position="501"/>
    </location>
</feature>
<dbReference type="CDD" id="cd00041">
    <property type="entry name" value="CUB"/>
    <property type="match status" value="1"/>
</dbReference>
<gene>
    <name evidence="8" type="ORF">PLOB_00033715</name>
</gene>
<dbReference type="Pfam" id="PF00431">
    <property type="entry name" value="CUB"/>
    <property type="match status" value="1"/>
</dbReference>
<evidence type="ECO:0000259" key="6">
    <source>
        <dbReference type="PROSITE" id="PS01180"/>
    </source>
</evidence>
<evidence type="ECO:0000256" key="3">
    <source>
        <dbReference type="PROSITE-ProRule" id="PRU00059"/>
    </source>
</evidence>
<feature type="signal peptide" evidence="5">
    <location>
        <begin position="1"/>
        <end position="28"/>
    </location>
</feature>
<comment type="caution">
    <text evidence="3">Lacks conserved residue(s) required for the propagation of feature annotation.</text>
</comment>
<reference evidence="8 9" key="1">
    <citation type="submission" date="2022-05" db="EMBL/GenBank/DDBJ databases">
        <authorList>
            <consortium name="Genoscope - CEA"/>
            <person name="William W."/>
        </authorList>
    </citation>
    <scope>NUCLEOTIDE SEQUENCE [LARGE SCALE GENOMIC DNA]</scope>
</reference>
<dbReference type="Proteomes" id="UP001159405">
    <property type="component" value="Unassembled WGS sequence"/>
</dbReference>
<dbReference type="InterPro" id="IPR013783">
    <property type="entry name" value="Ig-like_fold"/>
</dbReference>
<proteinExistence type="predicted"/>
<feature type="transmembrane region" description="Helical" evidence="4">
    <location>
        <begin position="650"/>
        <end position="672"/>
    </location>
</feature>
<evidence type="ECO:0000256" key="5">
    <source>
        <dbReference type="SAM" id="SignalP"/>
    </source>
</evidence>
<evidence type="ECO:0000313" key="9">
    <source>
        <dbReference type="Proteomes" id="UP001159405"/>
    </source>
</evidence>
<evidence type="ECO:0000256" key="1">
    <source>
        <dbReference type="ARBA" id="ARBA00022737"/>
    </source>
</evidence>
<dbReference type="SMART" id="SM00409">
    <property type="entry name" value="IG"/>
    <property type="match status" value="1"/>
</dbReference>
<dbReference type="InterPro" id="IPR000859">
    <property type="entry name" value="CUB_dom"/>
</dbReference>
<evidence type="ECO:0000256" key="4">
    <source>
        <dbReference type="SAM" id="Phobius"/>
    </source>
</evidence>
<dbReference type="InterPro" id="IPR035914">
    <property type="entry name" value="Sperma_CUB_dom_sf"/>
</dbReference>
<keyword evidence="4" id="KW-1133">Transmembrane helix</keyword>
<dbReference type="Gene3D" id="2.60.120.290">
    <property type="entry name" value="Spermadhesin, CUB domain"/>
    <property type="match status" value="1"/>
</dbReference>
<feature type="domain" description="CUB" evidence="6">
    <location>
        <begin position="37"/>
        <end position="167"/>
    </location>
</feature>
<evidence type="ECO:0000313" key="8">
    <source>
        <dbReference type="EMBL" id="CAH3128655.1"/>
    </source>
</evidence>
<organism evidence="8 9">
    <name type="scientific">Porites lobata</name>
    <dbReference type="NCBI Taxonomy" id="104759"/>
    <lineage>
        <taxon>Eukaryota</taxon>
        <taxon>Metazoa</taxon>
        <taxon>Cnidaria</taxon>
        <taxon>Anthozoa</taxon>
        <taxon>Hexacorallia</taxon>
        <taxon>Scleractinia</taxon>
        <taxon>Fungiina</taxon>
        <taxon>Poritidae</taxon>
        <taxon>Porites</taxon>
    </lineage>
</organism>
<comment type="caution">
    <text evidence="8">The sequence shown here is derived from an EMBL/GenBank/DDBJ whole genome shotgun (WGS) entry which is preliminary data.</text>
</comment>
<dbReference type="Pfam" id="PF07679">
    <property type="entry name" value="I-set"/>
    <property type="match status" value="1"/>
</dbReference>
<dbReference type="Gene3D" id="2.60.40.10">
    <property type="entry name" value="Immunoglobulins"/>
    <property type="match status" value="1"/>
</dbReference>
<keyword evidence="4" id="KW-0812">Transmembrane</keyword>
<dbReference type="InterPro" id="IPR003598">
    <property type="entry name" value="Ig_sub2"/>
</dbReference>
<dbReference type="InterPro" id="IPR007110">
    <property type="entry name" value="Ig-like_dom"/>
</dbReference>
<dbReference type="SUPFAM" id="SSF49854">
    <property type="entry name" value="Spermadhesin, CUB domain"/>
    <property type="match status" value="1"/>
</dbReference>
<dbReference type="EMBL" id="CALNXK010000045">
    <property type="protein sequence ID" value="CAH3128655.1"/>
    <property type="molecule type" value="Genomic_DNA"/>
</dbReference>
<feature type="transmembrane region" description="Helical" evidence="4">
    <location>
        <begin position="409"/>
        <end position="429"/>
    </location>
</feature>
<feature type="domain" description="Ig-like" evidence="7">
    <location>
        <begin position="173"/>
        <end position="275"/>
    </location>
</feature>
<accession>A0ABN8P023</accession>
<dbReference type="Gene3D" id="1.10.287.70">
    <property type="match status" value="1"/>
</dbReference>